<evidence type="ECO:0000256" key="1">
    <source>
        <dbReference type="SAM" id="Phobius"/>
    </source>
</evidence>
<proteinExistence type="predicted"/>
<keyword evidence="1" id="KW-0472">Membrane</keyword>
<organism evidence="2 3">
    <name type="scientific">Estrella lausannensis</name>
    <dbReference type="NCBI Taxonomy" id="483423"/>
    <lineage>
        <taxon>Bacteria</taxon>
        <taxon>Pseudomonadati</taxon>
        <taxon>Chlamydiota</taxon>
        <taxon>Chlamydiia</taxon>
        <taxon>Parachlamydiales</taxon>
        <taxon>Candidatus Criblamydiaceae</taxon>
        <taxon>Estrella</taxon>
    </lineage>
</organism>
<dbReference type="Proteomes" id="UP000220251">
    <property type="component" value="Unassembled WGS sequence"/>
</dbReference>
<dbReference type="EMBL" id="CWGJ01000006">
    <property type="protein sequence ID" value="CRX37845.1"/>
    <property type="molecule type" value="Genomic_DNA"/>
</dbReference>
<name>A0A0H5E3Q2_9BACT</name>
<dbReference type="RefSeq" id="WP_098037695.1">
    <property type="nucleotide sequence ID" value="NZ_CWGJ01000006.1"/>
</dbReference>
<keyword evidence="1" id="KW-1133">Transmembrane helix</keyword>
<evidence type="ECO:0000313" key="2">
    <source>
        <dbReference type="EMBL" id="CRX37845.1"/>
    </source>
</evidence>
<sequence length="347" mass="38067">MSVVLKPFEWITGFGSDVKKSTGTLDSFSKVVSNGWKAIEVGAQVSNPAIKNVMKQFGAFSGLVGALNIVDRGYEWFSPKKREDWTWQKYVSQSALTVSHGLEFSSFLHNAGAINLGSFISPIAPGVVPLEVVKNTFYIPASFFGIWHSAISMGKQDAKVASLEGKVQKWTDRMQSAAADKDKFLDEVARAKLQVLGDEIGNIKSRADADGNLDDADTRLVAKLENRQRRWTVYVEQLENGEESATLNGDCQKKIDGYNANVDIEKQNSGKVKTKEWLGIANNVGKLVLGILGLVALFVGFAASTVFVASFAAGWFATHTLNLAKSLYEERNRPQSYRKPHLDPVAV</sequence>
<reference evidence="3" key="1">
    <citation type="submission" date="2015-06" db="EMBL/GenBank/DDBJ databases">
        <authorList>
            <person name="Bertelli C."/>
        </authorList>
    </citation>
    <scope>NUCLEOTIDE SEQUENCE [LARGE SCALE GENOMIC DNA]</scope>
    <source>
        <strain evidence="3">CRIB-30</strain>
    </source>
</reference>
<accession>A0A0H5E3Q2</accession>
<keyword evidence="3" id="KW-1185">Reference proteome</keyword>
<evidence type="ECO:0000313" key="3">
    <source>
        <dbReference type="Proteomes" id="UP000220251"/>
    </source>
</evidence>
<protein>
    <submittedName>
        <fullName evidence="2">Putative membrane protein</fullName>
    </submittedName>
</protein>
<dbReference type="AlphaFoldDB" id="A0A0H5E3Q2"/>
<keyword evidence="1" id="KW-0812">Transmembrane</keyword>
<gene>
    <name evidence="2" type="ORF">ELAC_0490</name>
</gene>
<feature type="transmembrane region" description="Helical" evidence="1">
    <location>
        <begin position="287"/>
        <end position="317"/>
    </location>
</feature>